<evidence type="ECO:0000256" key="1">
    <source>
        <dbReference type="SAM" id="MobiDB-lite"/>
    </source>
</evidence>
<dbReference type="AlphaFoldDB" id="A0AAW2I0F5"/>
<dbReference type="EMBL" id="JARGDH010000002">
    <property type="protein sequence ID" value="KAL0275529.1"/>
    <property type="molecule type" value="Genomic_DNA"/>
</dbReference>
<feature type="region of interest" description="Disordered" evidence="1">
    <location>
        <begin position="46"/>
        <end position="108"/>
    </location>
</feature>
<name>A0AAW2I0F5_9NEOP</name>
<evidence type="ECO:0000313" key="2">
    <source>
        <dbReference type="EMBL" id="KAL0275529.1"/>
    </source>
</evidence>
<comment type="caution">
    <text evidence="2">The sequence shown here is derived from an EMBL/GenBank/DDBJ whole genome shotgun (WGS) entry which is preliminary data.</text>
</comment>
<organism evidence="2">
    <name type="scientific">Menopon gallinae</name>
    <name type="common">poultry shaft louse</name>
    <dbReference type="NCBI Taxonomy" id="328185"/>
    <lineage>
        <taxon>Eukaryota</taxon>
        <taxon>Metazoa</taxon>
        <taxon>Ecdysozoa</taxon>
        <taxon>Arthropoda</taxon>
        <taxon>Hexapoda</taxon>
        <taxon>Insecta</taxon>
        <taxon>Pterygota</taxon>
        <taxon>Neoptera</taxon>
        <taxon>Paraneoptera</taxon>
        <taxon>Psocodea</taxon>
        <taxon>Troctomorpha</taxon>
        <taxon>Phthiraptera</taxon>
        <taxon>Amblycera</taxon>
        <taxon>Menoponidae</taxon>
        <taxon>Menopon</taxon>
    </lineage>
</organism>
<accession>A0AAW2I0F5</accession>
<sequence length="216" mass="24171">MAIPLSMPNSDDIEDSHRLDLLLEQLLITLRQVLIQRRRMAAAAAVSRTSQSSHLRHRHETAERTRTEETESTSDRLQQEEETTTTTTRVTAEEESTTTPSLQLPLPDLVMDSPSGKDGRRPAGTCHHDHLSHHLQRSRTDGTSWVEDGSELIRLAGQLLDQEEVDAKSGAAKVKKKEKSEEERMNVLSLMCPLLGNSVWTTVALLVVWGLLSHAR</sequence>
<gene>
    <name evidence="2" type="ORF">PYX00_003352</name>
</gene>
<protein>
    <submittedName>
        <fullName evidence="2">Uncharacterized protein</fullName>
    </submittedName>
</protein>
<reference evidence="2" key="1">
    <citation type="journal article" date="2024" name="Gigascience">
        <title>Chromosome-level genome of the poultry shaft louse Menopon gallinae provides insight into the host-switching and adaptive evolution of parasitic lice.</title>
        <authorList>
            <person name="Xu Y."/>
            <person name="Ma L."/>
            <person name="Liu S."/>
            <person name="Liang Y."/>
            <person name="Liu Q."/>
            <person name="He Z."/>
            <person name="Tian L."/>
            <person name="Duan Y."/>
            <person name="Cai W."/>
            <person name="Li H."/>
            <person name="Song F."/>
        </authorList>
    </citation>
    <scope>NUCLEOTIDE SEQUENCE</scope>
    <source>
        <strain evidence="2">Cailab_2023a</strain>
    </source>
</reference>
<feature type="compositionally biased region" description="Basic and acidic residues" evidence="1">
    <location>
        <begin position="60"/>
        <end position="79"/>
    </location>
</feature>
<proteinExistence type="predicted"/>